<dbReference type="SUPFAM" id="SSF52540">
    <property type="entry name" value="P-loop containing nucleoside triphosphate hydrolases"/>
    <property type="match status" value="2"/>
</dbReference>
<dbReference type="PROSITE" id="PS51194">
    <property type="entry name" value="HELICASE_CTER"/>
    <property type="match status" value="1"/>
</dbReference>
<dbReference type="STRING" id="471855.Shel_03900"/>
<protein>
    <submittedName>
        <fullName evidence="4">Uncharacterized conserved protein</fullName>
    </submittedName>
</protein>
<dbReference type="GO" id="GO:0005829">
    <property type="term" value="C:cytosol"/>
    <property type="evidence" value="ECO:0007669"/>
    <property type="project" value="TreeGrafter"/>
</dbReference>
<dbReference type="SMART" id="SM00487">
    <property type="entry name" value="DEXDc"/>
    <property type="match status" value="1"/>
</dbReference>
<dbReference type="CDD" id="cd09126">
    <property type="entry name" value="PLDc_C_DEXD_like"/>
    <property type="match status" value="1"/>
</dbReference>
<evidence type="ECO:0000313" key="5">
    <source>
        <dbReference type="Proteomes" id="UP000002026"/>
    </source>
</evidence>
<dbReference type="InterPro" id="IPR006935">
    <property type="entry name" value="Helicase/UvrB_N"/>
</dbReference>
<feature type="domain" description="Helicase C-terminal" evidence="3">
    <location>
        <begin position="696"/>
        <end position="846"/>
    </location>
</feature>
<evidence type="ECO:0000256" key="1">
    <source>
        <dbReference type="SAM" id="MobiDB-lite"/>
    </source>
</evidence>
<dbReference type="PANTHER" id="PTHR47396:SF1">
    <property type="entry name" value="ATP-DEPENDENT HELICASE IRC3-RELATED"/>
    <property type="match status" value="1"/>
</dbReference>
<feature type="domain" description="Helicase ATP-binding" evidence="2">
    <location>
        <begin position="471"/>
        <end position="643"/>
    </location>
</feature>
<dbReference type="Gene3D" id="3.40.50.300">
    <property type="entry name" value="P-loop containing nucleotide triphosphate hydrolases"/>
    <property type="match status" value="2"/>
</dbReference>
<dbReference type="InterPro" id="IPR014001">
    <property type="entry name" value="Helicase_ATP-bd"/>
</dbReference>
<accession>C7N2E5</accession>
<organism evidence="4 5">
    <name type="scientific">Slackia heliotrinireducens (strain ATCC 29202 / DSM 20476 / NCTC 11029 / RHS 1)</name>
    <name type="common">Peptococcus heliotrinreducens</name>
    <dbReference type="NCBI Taxonomy" id="471855"/>
    <lineage>
        <taxon>Bacteria</taxon>
        <taxon>Bacillati</taxon>
        <taxon>Actinomycetota</taxon>
        <taxon>Coriobacteriia</taxon>
        <taxon>Eggerthellales</taxon>
        <taxon>Eggerthellaceae</taxon>
        <taxon>Slackia</taxon>
    </lineage>
</organism>
<evidence type="ECO:0000313" key="4">
    <source>
        <dbReference type="EMBL" id="ACV21451.1"/>
    </source>
</evidence>
<dbReference type="PROSITE" id="PS51192">
    <property type="entry name" value="HELICASE_ATP_BIND_1"/>
    <property type="match status" value="1"/>
</dbReference>
<dbReference type="Pfam" id="PF00271">
    <property type="entry name" value="Helicase_C"/>
    <property type="match status" value="1"/>
</dbReference>
<dbReference type="SUPFAM" id="SSF56024">
    <property type="entry name" value="Phospholipase D/nuclease"/>
    <property type="match status" value="1"/>
</dbReference>
<dbReference type="InterPro" id="IPR050742">
    <property type="entry name" value="Helicase_Restrict-Modif_Enz"/>
</dbReference>
<dbReference type="Pfam" id="PF04851">
    <property type="entry name" value="ResIII"/>
    <property type="match status" value="1"/>
</dbReference>
<dbReference type="PANTHER" id="PTHR47396">
    <property type="entry name" value="TYPE I RESTRICTION ENZYME ECOKI R PROTEIN"/>
    <property type="match status" value="1"/>
</dbReference>
<feature type="region of interest" description="Disordered" evidence="1">
    <location>
        <begin position="338"/>
        <end position="358"/>
    </location>
</feature>
<name>C7N2E5_SLAHD</name>
<dbReference type="Pfam" id="PF22548">
    <property type="entry name" value="AEP-TOTE"/>
    <property type="match status" value="1"/>
</dbReference>
<keyword evidence="5" id="KW-1185">Reference proteome</keyword>
<dbReference type="CDD" id="cd17926">
    <property type="entry name" value="DEXHc_RE"/>
    <property type="match status" value="1"/>
</dbReference>
<dbReference type="InterPro" id="IPR001650">
    <property type="entry name" value="Helicase_C-like"/>
</dbReference>
<sequence length="998" mass="109618">MTHGISKYALINGAEASLIEAIPHALTNDAVCVFEDAAGKRRYVSKAEWVAGADEFIHYAAEKRLVTSESPTRDKIVLFKSLFKGREDVYAHGFVKREGGIGYAPNCANERTRRCPRWTKANPGVKCTDCPARQFIPVNDRAIVDHLKGDHDDLRDVMGLYVLTPDCKTWVLVADFDEGGWQRETALYCESCRQFGLFPAVERSRSGNGAHVWLFFEEPIDAELARSLGGVIITHAMDEAPGMTFESYDRFFPTQSTIPQGGFGNLIALPLQGRAQRQSNSVFVDERFDAFQDQWRFLSSVSKVSAQKVQEIVGSAADGPLGQLAFASAPSRKASVSAGREVSGLSEPATKPAPGTFPKTLDVTRANMLYVAKEGLSQNALNRIRRLAAFGNPEFYRAQAMHQSVYGKRRIVWCGEEDEAYIMLPRGCEQRLIRLLSEHGCVCHFDDKRTDGVPIGATFSGVLRDRQQQAVDALLRHESGILMAPTGFGKTVIGACIIGKLKMRTLVIVPKTNLIDQWKTRLEQFLVIEDNRPALLTKSGRPSRRKRPVIGQIGGGKNAPSGIVDIATFQSLSFKDDLGIPSAKPIVEDYGLVICDECHYGAAPNLELVMKNVTAKYVYGLSATPKRADGLERIIYMHCGPIRHKVDPKEQAAEQGFVRTLQPRFTRVRLASLEPGFSFNQVVDALCEHAARNDLIAEDAAGAVRAGRTPLVITKRKEHASELAKRLEEAGVTTYVLTGEGTAREKRDRIERVRNATGSDYAIVATGSYIGEGFDLPQLDTLMLASPYSHEGVITQYSGRLHRESEGKTDVIVYDYVDTSVPMLERMYKRRLKTYAKLGYTIKDATELQGPGARIVTAESWRMDFLADLSQASRRVVISTPYANPNLVDSMMADFKDALARGVEVEVVMRKAKSVASVELQTRISEGLSSAGCTVTVEDAPVTGVAIFDGKVSWYGTLPLLAFPKNDDCSLRVDSAEVAADLAGAVGIQSEHADIATG</sequence>
<dbReference type="eggNOG" id="COG1061">
    <property type="taxonomic scope" value="Bacteria"/>
</dbReference>
<dbReference type="Proteomes" id="UP000002026">
    <property type="component" value="Chromosome"/>
</dbReference>
<dbReference type="GO" id="GO:0016787">
    <property type="term" value="F:hydrolase activity"/>
    <property type="evidence" value="ECO:0007669"/>
    <property type="project" value="InterPro"/>
</dbReference>
<dbReference type="HOGENOM" id="CLU_011771_1_0_11"/>
<dbReference type="EMBL" id="CP001684">
    <property type="protein sequence ID" value="ACV21451.1"/>
    <property type="molecule type" value="Genomic_DNA"/>
</dbReference>
<proteinExistence type="predicted"/>
<dbReference type="InterPro" id="IPR054347">
    <property type="entry name" value="TOTE_primase"/>
</dbReference>
<reference evidence="4 5" key="1">
    <citation type="journal article" date="2009" name="Stand. Genomic Sci.">
        <title>Complete genome sequence of Slackia heliotrinireducens type strain (RHS 1).</title>
        <authorList>
            <person name="Pukall R."/>
            <person name="Lapidus A."/>
            <person name="Nolan M."/>
            <person name="Copeland A."/>
            <person name="Glavina Del Rio T."/>
            <person name="Lucas S."/>
            <person name="Chen F."/>
            <person name="Tice H."/>
            <person name="Cheng J.F."/>
            <person name="Chertkov O."/>
            <person name="Bruce D."/>
            <person name="Goodwin L."/>
            <person name="Kuske C."/>
            <person name="Brettin T."/>
            <person name="Detter J.C."/>
            <person name="Han C."/>
            <person name="Pitluck S."/>
            <person name="Pati A."/>
            <person name="Mavrommatis K."/>
            <person name="Ivanova N."/>
            <person name="Ovchinnikova G."/>
            <person name="Chen A."/>
            <person name="Palaniappan K."/>
            <person name="Schneider S."/>
            <person name="Rohde M."/>
            <person name="Chain P."/>
            <person name="D'haeseleer P."/>
            <person name="Goker M."/>
            <person name="Bristow J."/>
            <person name="Eisen J.A."/>
            <person name="Markowitz V."/>
            <person name="Kyrpides N.C."/>
            <person name="Klenk H.P."/>
            <person name="Hugenholtz P."/>
        </authorList>
    </citation>
    <scope>NUCLEOTIDE SEQUENCE [LARGE SCALE GENOMIC DNA]</scope>
    <source>
        <strain evidence="5">ATCC 29202 / DSM 20476 / NCTC 11029 / RHS 1</strain>
    </source>
</reference>
<gene>
    <name evidence="4" type="ordered locus">Shel_03900</name>
</gene>
<dbReference type="GO" id="GO:0005524">
    <property type="term" value="F:ATP binding"/>
    <property type="evidence" value="ECO:0007669"/>
    <property type="project" value="InterPro"/>
</dbReference>
<evidence type="ECO:0000259" key="2">
    <source>
        <dbReference type="PROSITE" id="PS51192"/>
    </source>
</evidence>
<dbReference type="InterPro" id="IPR027417">
    <property type="entry name" value="P-loop_NTPase"/>
</dbReference>
<evidence type="ECO:0000259" key="3">
    <source>
        <dbReference type="PROSITE" id="PS51194"/>
    </source>
</evidence>
<dbReference type="GO" id="GO:0003677">
    <property type="term" value="F:DNA binding"/>
    <property type="evidence" value="ECO:0007669"/>
    <property type="project" value="InterPro"/>
</dbReference>
<dbReference type="eggNOG" id="COG4951">
    <property type="taxonomic scope" value="Bacteria"/>
</dbReference>
<dbReference type="KEGG" id="shi:Shel_03900"/>
<dbReference type="AlphaFoldDB" id="C7N2E5"/>
<dbReference type="RefSeq" id="WP_012797558.1">
    <property type="nucleotide sequence ID" value="NC_013165.1"/>
</dbReference>